<feature type="region of interest" description="Disordered" evidence="4">
    <location>
        <begin position="122"/>
        <end position="182"/>
    </location>
</feature>
<name>A0A1E5W4B1_9POAL</name>
<keyword evidence="6" id="KW-1185">Reference proteome</keyword>
<sequence>MGSSFPGGEMCMESGRAPGRRGGKKVAAADQQKATRQPQRGLGVAQLEKIRLHNQMMAAYRSGGLQDATTRAQRVPSFAAAPVASTSSFQAPYLTNCFEETDRGIVAVHYYDSSSLLPYGSSPPPPSLFAHDVRDSSGNRLGQPPPPPQHLQQHYWVGHGTSDGSSRSSHGSAEELDLELRL</sequence>
<dbReference type="PANTHER" id="PTHR33388">
    <property type="entry name" value="OS01G0212500 PROTEIN"/>
    <property type="match status" value="1"/>
</dbReference>
<dbReference type="AlphaFoldDB" id="A0A1E5W4B1"/>
<keyword evidence="1" id="KW-0678">Repressor</keyword>
<dbReference type="InterPro" id="IPR040356">
    <property type="entry name" value="SPEAR"/>
</dbReference>
<dbReference type="Proteomes" id="UP000095767">
    <property type="component" value="Unassembled WGS sequence"/>
</dbReference>
<protein>
    <recommendedName>
        <fullName evidence="7">Protein SPEAR3</fullName>
    </recommendedName>
</protein>
<evidence type="ECO:0000313" key="5">
    <source>
        <dbReference type="EMBL" id="OEL32211.1"/>
    </source>
</evidence>
<evidence type="ECO:0000256" key="3">
    <source>
        <dbReference type="ARBA" id="ARBA00023163"/>
    </source>
</evidence>
<reference evidence="5 6" key="1">
    <citation type="submission" date="2016-09" db="EMBL/GenBank/DDBJ databases">
        <title>The draft genome of Dichanthelium oligosanthes: A C3 panicoid grass species.</title>
        <authorList>
            <person name="Studer A.J."/>
            <person name="Schnable J.C."/>
            <person name="Brutnell T.P."/>
        </authorList>
    </citation>
    <scope>NUCLEOTIDE SEQUENCE [LARGE SCALE GENOMIC DNA]</scope>
    <source>
        <strain evidence="6">cv. Kellogg 1175</strain>
        <tissue evidence="5">Leaf</tissue>
    </source>
</reference>
<gene>
    <name evidence="5" type="ORF">BAE44_0006771</name>
</gene>
<feature type="region of interest" description="Disordered" evidence="4">
    <location>
        <begin position="1"/>
        <end position="44"/>
    </location>
</feature>
<feature type="compositionally biased region" description="Low complexity" evidence="4">
    <location>
        <begin position="150"/>
        <end position="171"/>
    </location>
</feature>
<dbReference type="STRING" id="888268.A0A1E5W4B1"/>
<dbReference type="EMBL" id="LWDX02021803">
    <property type="protein sequence ID" value="OEL32211.1"/>
    <property type="molecule type" value="Genomic_DNA"/>
</dbReference>
<dbReference type="GO" id="GO:0003700">
    <property type="term" value="F:DNA-binding transcription factor activity"/>
    <property type="evidence" value="ECO:0007669"/>
    <property type="project" value="InterPro"/>
</dbReference>
<comment type="caution">
    <text evidence="5">The sequence shown here is derived from an EMBL/GenBank/DDBJ whole genome shotgun (WGS) entry which is preliminary data.</text>
</comment>
<evidence type="ECO:0000256" key="2">
    <source>
        <dbReference type="ARBA" id="ARBA00023015"/>
    </source>
</evidence>
<dbReference type="OrthoDB" id="653455at2759"/>
<accession>A0A1E5W4B1</accession>
<evidence type="ECO:0000313" key="6">
    <source>
        <dbReference type="Proteomes" id="UP000095767"/>
    </source>
</evidence>
<dbReference type="PANTHER" id="PTHR33388:SF18">
    <property type="entry name" value="PROTEIN SPEAR1"/>
    <property type="match status" value="1"/>
</dbReference>
<evidence type="ECO:0000256" key="1">
    <source>
        <dbReference type="ARBA" id="ARBA00022491"/>
    </source>
</evidence>
<proteinExistence type="predicted"/>
<evidence type="ECO:0008006" key="7">
    <source>
        <dbReference type="Google" id="ProtNLM"/>
    </source>
</evidence>
<evidence type="ECO:0000256" key="4">
    <source>
        <dbReference type="SAM" id="MobiDB-lite"/>
    </source>
</evidence>
<keyword evidence="3" id="KW-0804">Transcription</keyword>
<keyword evidence="2" id="KW-0805">Transcription regulation</keyword>
<organism evidence="5 6">
    <name type="scientific">Dichanthelium oligosanthes</name>
    <dbReference type="NCBI Taxonomy" id="888268"/>
    <lineage>
        <taxon>Eukaryota</taxon>
        <taxon>Viridiplantae</taxon>
        <taxon>Streptophyta</taxon>
        <taxon>Embryophyta</taxon>
        <taxon>Tracheophyta</taxon>
        <taxon>Spermatophyta</taxon>
        <taxon>Magnoliopsida</taxon>
        <taxon>Liliopsida</taxon>
        <taxon>Poales</taxon>
        <taxon>Poaceae</taxon>
        <taxon>PACMAD clade</taxon>
        <taxon>Panicoideae</taxon>
        <taxon>Panicodae</taxon>
        <taxon>Paniceae</taxon>
        <taxon>Dichantheliinae</taxon>
        <taxon>Dichanthelium</taxon>
    </lineage>
</organism>